<dbReference type="Proteomes" id="UP001143480">
    <property type="component" value="Unassembled WGS sequence"/>
</dbReference>
<feature type="domain" description="N-acetyltransferase" evidence="1">
    <location>
        <begin position="18"/>
        <end position="189"/>
    </location>
</feature>
<dbReference type="InterPro" id="IPR016181">
    <property type="entry name" value="Acyl_CoA_acyltransferase"/>
</dbReference>
<dbReference type="GO" id="GO:0005737">
    <property type="term" value="C:cytoplasm"/>
    <property type="evidence" value="ECO:0007669"/>
    <property type="project" value="TreeGrafter"/>
</dbReference>
<reference evidence="2" key="2">
    <citation type="submission" date="2023-01" db="EMBL/GenBank/DDBJ databases">
        <authorList>
            <person name="Sun Q."/>
            <person name="Evtushenko L."/>
        </authorList>
    </citation>
    <scope>NUCLEOTIDE SEQUENCE</scope>
    <source>
        <strain evidence="2">VKM Ac-1321</strain>
    </source>
</reference>
<dbReference type="AlphaFoldDB" id="A0A9W6KRW4"/>
<dbReference type="InterPro" id="IPR051908">
    <property type="entry name" value="Ribosomal_N-acetyltransferase"/>
</dbReference>
<dbReference type="SUPFAM" id="SSF55729">
    <property type="entry name" value="Acyl-CoA N-acyltransferases (Nat)"/>
    <property type="match status" value="1"/>
</dbReference>
<dbReference type="PANTHER" id="PTHR43441">
    <property type="entry name" value="RIBOSOMAL-PROTEIN-SERINE ACETYLTRANSFERASE"/>
    <property type="match status" value="1"/>
</dbReference>
<dbReference type="Pfam" id="PF13302">
    <property type="entry name" value="Acetyltransf_3"/>
    <property type="match status" value="1"/>
</dbReference>
<dbReference type="Gene3D" id="3.40.630.30">
    <property type="match status" value="1"/>
</dbReference>
<dbReference type="InterPro" id="IPR000182">
    <property type="entry name" value="GNAT_dom"/>
</dbReference>
<evidence type="ECO:0000313" key="3">
    <source>
        <dbReference type="Proteomes" id="UP001143480"/>
    </source>
</evidence>
<dbReference type="EMBL" id="BSFP01000059">
    <property type="protein sequence ID" value="GLL05524.1"/>
    <property type="molecule type" value="Genomic_DNA"/>
</dbReference>
<protein>
    <submittedName>
        <fullName evidence="2">N-acetyltransferase</fullName>
    </submittedName>
</protein>
<proteinExistence type="predicted"/>
<gene>
    <name evidence="2" type="ORF">GCM10017581_072710</name>
</gene>
<dbReference type="GO" id="GO:1990189">
    <property type="term" value="F:protein N-terminal-serine acetyltransferase activity"/>
    <property type="evidence" value="ECO:0007669"/>
    <property type="project" value="TreeGrafter"/>
</dbReference>
<name>A0A9W6KRW4_9ACTN</name>
<reference evidence="2" key="1">
    <citation type="journal article" date="2014" name="Int. J. Syst. Evol. Microbiol.">
        <title>Complete genome sequence of Corynebacterium casei LMG S-19264T (=DSM 44701T), isolated from a smear-ripened cheese.</title>
        <authorList>
            <consortium name="US DOE Joint Genome Institute (JGI-PGF)"/>
            <person name="Walter F."/>
            <person name="Albersmeier A."/>
            <person name="Kalinowski J."/>
            <person name="Ruckert C."/>
        </authorList>
    </citation>
    <scope>NUCLEOTIDE SEQUENCE</scope>
    <source>
        <strain evidence="2">VKM Ac-1321</strain>
    </source>
</reference>
<organism evidence="2 3">
    <name type="scientific">Dactylosporangium matsuzakiense</name>
    <dbReference type="NCBI Taxonomy" id="53360"/>
    <lineage>
        <taxon>Bacteria</taxon>
        <taxon>Bacillati</taxon>
        <taxon>Actinomycetota</taxon>
        <taxon>Actinomycetes</taxon>
        <taxon>Micromonosporales</taxon>
        <taxon>Micromonosporaceae</taxon>
        <taxon>Dactylosporangium</taxon>
    </lineage>
</organism>
<evidence type="ECO:0000313" key="2">
    <source>
        <dbReference type="EMBL" id="GLL05524.1"/>
    </source>
</evidence>
<dbReference type="PANTHER" id="PTHR43441:SF10">
    <property type="entry name" value="ACETYLTRANSFERASE"/>
    <property type="match status" value="1"/>
</dbReference>
<dbReference type="RefSeq" id="WP_223093562.1">
    <property type="nucleotide sequence ID" value="NZ_BAAAXA010000001.1"/>
</dbReference>
<evidence type="ECO:0000259" key="1">
    <source>
        <dbReference type="PROSITE" id="PS51186"/>
    </source>
</evidence>
<keyword evidence="3" id="KW-1185">Reference proteome</keyword>
<accession>A0A9W6KRW4</accession>
<sequence>MLRPDETFPRTVLTSERLLLRPFTAGDAPDVHAAWQDPAFVASAPVGYPYAAADLGTAVAWCTTGIEQRRADGKGVGFALAPRGGGRLLGHVSLFGADWEARTAEIHYWTAPWARGRHYAAEGAATVARWALTECGFERVHLQADTANGASRKTATAAGFQFEGVLRNLTPTRSGVRADMAVYSLIPADL</sequence>
<dbReference type="PROSITE" id="PS51186">
    <property type="entry name" value="GNAT"/>
    <property type="match status" value="1"/>
</dbReference>
<dbReference type="GO" id="GO:0008999">
    <property type="term" value="F:protein-N-terminal-alanine acetyltransferase activity"/>
    <property type="evidence" value="ECO:0007669"/>
    <property type="project" value="TreeGrafter"/>
</dbReference>
<comment type="caution">
    <text evidence="2">The sequence shown here is derived from an EMBL/GenBank/DDBJ whole genome shotgun (WGS) entry which is preliminary data.</text>
</comment>